<name>A0A846ZIV3_9GAMM</name>
<evidence type="ECO:0000256" key="1">
    <source>
        <dbReference type="ARBA" id="ARBA00000012"/>
    </source>
</evidence>
<protein>
    <recommendedName>
        <fullName evidence="4 9">Dihydropteroate synthase</fullName>
        <shortName evidence="9">DHPS</shortName>
        <ecNumber evidence="4 9">2.5.1.15</ecNumber>
    </recommendedName>
    <alternativeName>
        <fullName evidence="9">Dihydropteroate pyrophosphorylase</fullName>
    </alternativeName>
</protein>
<dbReference type="GO" id="GO:0004156">
    <property type="term" value="F:dihydropteroate synthase activity"/>
    <property type="evidence" value="ECO:0007669"/>
    <property type="project" value="UniProtKB-EC"/>
</dbReference>
<reference evidence="11 12" key="1">
    <citation type="journal article" date="2017" name="Int. J. Syst. Evol. Microbiol.">
        <title>Oleiagrimonas citrea sp. nov., a marine bacterium isolated from tidal flat sediment and emended description of the genus Oleiagrimonas Fang et al. 2015 and Oleiagrimonas soli.</title>
        <authorList>
            <person name="Yang S.H."/>
            <person name="Seo H.S."/>
            <person name="Seong C.N."/>
            <person name="Kwon K.K."/>
        </authorList>
    </citation>
    <scope>NUCLEOTIDE SEQUENCE [LARGE SCALE GENOMIC DNA]</scope>
    <source>
        <strain evidence="11 12">MEBiC09124</strain>
    </source>
</reference>
<evidence type="ECO:0000313" key="12">
    <source>
        <dbReference type="Proteomes" id="UP000541636"/>
    </source>
</evidence>
<dbReference type="CDD" id="cd00739">
    <property type="entry name" value="DHPS"/>
    <property type="match status" value="1"/>
</dbReference>
<dbReference type="PROSITE" id="PS50972">
    <property type="entry name" value="PTERIN_BINDING"/>
    <property type="match status" value="1"/>
</dbReference>
<comment type="function">
    <text evidence="9">Catalyzes the condensation of para-aminobenzoate (pABA) with 6-hydroxymethyl-7,8-dihydropterin diphosphate (DHPt-PP) to form 7,8-dihydropteroate (H2Pte), the immediate precursor of folate derivatives.</text>
</comment>
<evidence type="ECO:0000259" key="10">
    <source>
        <dbReference type="PROSITE" id="PS50972"/>
    </source>
</evidence>
<comment type="cofactor">
    <cofactor evidence="2 9">
        <name>Mg(2+)</name>
        <dbReference type="ChEBI" id="CHEBI:18420"/>
    </cofactor>
</comment>
<dbReference type="UniPathway" id="UPA00077">
    <property type="reaction ID" value="UER00156"/>
</dbReference>
<comment type="pathway">
    <text evidence="3 9">Cofactor biosynthesis; tetrahydrofolate biosynthesis; 7,8-dihydrofolate from 2-amino-4-hydroxy-6-hydroxymethyl-7,8-dihydropteridine diphosphate and 4-aminobenzoate: step 1/2.</text>
</comment>
<keyword evidence="12" id="KW-1185">Reference proteome</keyword>
<dbReference type="GO" id="GO:0005829">
    <property type="term" value="C:cytosol"/>
    <property type="evidence" value="ECO:0007669"/>
    <property type="project" value="TreeGrafter"/>
</dbReference>
<dbReference type="Proteomes" id="UP000541636">
    <property type="component" value="Unassembled WGS sequence"/>
</dbReference>
<dbReference type="SUPFAM" id="SSF51717">
    <property type="entry name" value="Dihydropteroate synthetase-like"/>
    <property type="match status" value="1"/>
</dbReference>
<evidence type="ECO:0000313" key="11">
    <source>
        <dbReference type="EMBL" id="NKZ37499.1"/>
    </source>
</evidence>
<keyword evidence="6 9" id="KW-0479">Metal-binding</keyword>
<dbReference type="AlphaFoldDB" id="A0A846ZIV3"/>
<dbReference type="EMBL" id="JAAZQD010000001">
    <property type="protein sequence ID" value="NKZ37499.1"/>
    <property type="molecule type" value="Genomic_DNA"/>
</dbReference>
<dbReference type="GO" id="GO:0046654">
    <property type="term" value="P:tetrahydrofolate biosynthetic process"/>
    <property type="evidence" value="ECO:0007669"/>
    <property type="project" value="UniProtKB-UniPathway"/>
</dbReference>
<keyword evidence="5 9" id="KW-0808">Transferase</keyword>
<dbReference type="PROSITE" id="PS00793">
    <property type="entry name" value="DHPS_2"/>
    <property type="match status" value="1"/>
</dbReference>
<comment type="similarity">
    <text evidence="9">Belongs to the DHPS family.</text>
</comment>
<comment type="catalytic activity">
    <reaction evidence="1">
        <text>(7,8-dihydropterin-6-yl)methyl diphosphate + 4-aminobenzoate = 7,8-dihydropteroate + diphosphate</text>
        <dbReference type="Rhea" id="RHEA:19949"/>
        <dbReference type="ChEBI" id="CHEBI:17836"/>
        <dbReference type="ChEBI" id="CHEBI:17839"/>
        <dbReference type="ChEBI" id="CHEBI:33019"/>
        <dbReference type="ChEBI" id="CHEBI:72950"/>
        <dbReference type="EC" id="2.5.1.15"/>
    </reaction>
</comment>
<evidence type="ECO:0000256" key="6">
    <source>
        <dbReference type="ARBA" id="ARBA00022723"/>
    </source>
</evidence>
<dbReference type="InterPro" id="IPR045031">
    <property type="entry name" value="DHP_synth-like"/>
</dbReference>
<sequence>MFGDDGVRRLDCGGRTLRLDRPRVVGIVNVTPDSFSDGGDHADTGAAVAHGLTLLAEGADMLDIGGESTRPGAADVDTDEEMRRVIPVLRGLAEQCDAPLSVDTSKPAVMRAAVEAGAGLINDVRALREDDALRTAAELDVPVCLMHMQGAPRSMQAAPEYDDVVGEVHRFLAERVFACEMAGLDKRKLLVDPGFGFGKTLEHNLALLRATGRFADLAGGVYVGLSRKTMIGAITGREVPTERVSGSVAAALIAVQRGAMLVRTHDVAATVDALAVWRAVHAGDPPPVAPLERAPRWPDDD</sequence>
<evidence type="ECO:0000256" key="2">
    <source>
        <dbReference type="ARBA" id="ARBA00001946"/>
    </source>
</evidence>
<keyword evidence="8 9" id="KW-0289">Folate biosynthesis</keyword>
<evidence type="ECO:0000256" key="4">
    <source>
        <dbReference type="ARBA" id="ARBA00012458"/>
    </source>
</evidence>
<dbReference type="InterPro" id="IPR006390">
    <property type="entry name" value="DHP_synth_dom"/>
</dbReference>
<dbReference type="InterPro" id="IPR011005">
    <property type="entry name" value="Dihydropteroate_synth-like_sf"/>
</dbReference>
<dbReference type="Gene3D" id="3.20.20.20">
    <property type="entry name" value="Dihydropteroate synthase-like"/>
    <property type="match status" value="1"/>
</dbReference>
<proteinExistence type="inferred from homology"/>
<dbReference type="PANTHER" id="PTHR20941:SF1">
    <property type="entry name" value="FOLIC ACID SYNTHESIS PROTEIN FOL1"/>
    <property type="match status" value="1"/>
</dbReference>
<dbReference type="EC" id="2.5.1.15" evidence="4 9"/>
<organism evidence="11 12">
    <name type="scientific">Oleiagrimonas citrea</name>
    <dbReference type="NCBI Taxonomy" id="1665687"/>
    <lineage>
        <taxon>Bacteria</taxon>
        <taxon>Pseudomonadati</taxon>
        <taxon>Pseudomonadota</taxon>
        <taxon>Gammaproteobacteria</taxon>
        <taxon>Lysobacterales</taxon>
        <taxon>Rhodanobacteraceae</taxon>
        <taxon>Oleiagrimonas</taxon>
    </lineage>
</organism>
<evidence type="ECO:0000256" key="9">
    <source>
        <dbReference type="RuleBase" id="RU361205"/>
    </source>
</evidence>
<evidence type="ECO:0000256" key="8">
    <source>
        <dbReference type="ARBA" id="ARBA00022909"/>
    </source>
</evidence>
<dbReference type="RefSeq" id="WP_113065118.1">
    <property type="nucleotide sequence ID" value="NZ_JAAZQD010000001.1"/>
</dbReference>
<dbReference type="GO" id="GO:0046656">
    <property type="term" value="P:folic acid biosynthetic process"/>
    <property type="evidence" value="ECO:0007669"/>
    <property type="project" value="UniProtKB-KW"/>
</dbReference>
<dbReference type="GO" id="GO:0046872">
    <property type="term" value="F:metal ion binding"/>
    <property type="evidence" value="ECO:0007669"/>
    <property type="project" value="UniProtKB-KW"/>
</dbReference>
<evidence type="ECO:0000256" key="3">
    <source>
        <dbReference type="ARBA" id="ARBA00004763"/>
    </source>
</evidence>
<gene>
    <name evidence="11" type="primary">folP</name>
    <name evidence="11" type="ORF">HF690_00860</name>
</gene>
<dbReference type="NCBIfam" id="TIGR01496">
    <property type="entry name" value="DHPS"/>
    <property type="match status" value="1"/>
</dbReference>
<comment type="caution">
    <text evidence="11">The sequence shown here is derived from an EMBL/GenBank/DDBJ whole genome shotgun (WGS) entry which is preliminary data.</text>
</comment>
<evidence type="ECO:0000256" key="5">
    <source>
        <dbReference type="ARBA" id="ARBA00022679"/>
    </source>
</evidence>
<accession>A0A846ZIV3</accession>
<dbReference type="InterPro" id="IPR000489">
    <property type="entry name" value="Pterin-binding_dom"/>
</dbReference>
<evidence type="ECO:0000256" key="7">
    <source>
        <dbReference type="ARBA" id="ARBA00022842"/>
    </source>
</evidence>
<keyword evidence="7 9" id="KW-0460">Magnesium</keyword>
<dbReference type="Pfam" id="PF00809">
    <property type="entry name" value="Pterin_bind"/>
    <property type="match status" value="1"/>
</dbReference>
<dbReference type="PROSITE" id="PS00792">
    <property type="entry name" value="DHPS_1"/>
    <property type="match status" value="1"/>
</dbReference>
<feature type="domain" description="Pterin-binding" evidence="10">
    <location>
        <begin position="22"/>
        <end position="275"/>
    </location>
</feature>
<dbReference type="PANTHER" id="PTHR20941">
    <property type="entry name" value="FOLATE SYNTHESIS PROTEINS"/>
    <property type="match status" value="1"/>
</dbReference>